<dbReference type="HOGENOM" id="CLU_028833_0_0_1"/>
<dbReference type="EMBL" id="HE612871">
    <property type="protein sequence ID" value="CCE66180.1"/>
    <property type="molecule type" value="Genomic_DNA"/>
</dbReference>
<organism evidence="1 2">
    <name type="scientific">Tetrapisispora phaffii (strain ATCC 24235 / CBS 4417 / NBRC 1672 / NRRL Y-8282 / UCD 70-5)</name>
    <name type="common">Yeast</name>
    <name type="synonym">Fabospora phaffii</name>
    <dbReference type="NCBI Taxonomy" id="1071381"/>
    <lineage>
        <taxon>Eukaryota</taxon>
        <taxon>Fungi</taxon>
        <taxon>Dikarya</taxon>
        <taxon>Ascomycota</taxon>
        <taxon>Saccharomycotina</taxon>
        <taxon>Saccharomycetes</taxon>
        <taxon>Saccharomycetales</taxon>
        <taxon>Saccharomycetaceae</taxon>
        <taxon>Tetrapisispora</taxon>
    </lineage>
</organism>
<proteinExistence type="predicted"/>
<dbReference type="Pfam" id="PF11312">
    <property type="entry name" value="Methyltransf_34"/>
    <property type="match status" value="1"/>
</dbReference>
<evidence type="ECO:0000313" key="1">
    <source>
        <dbReference type="EMBL" id="CCE66180.1"/>
    </source>
</evidence>
<dbReference type="OMA" id="DMRYQVH"/>
<reference evidence="1 2" key="1">
    <citation type="journal article" date="2011" name="Proc. Natl. Acad. Sci. U.S.A.">
        <title>Evolutionary erosion of yeast sex chromosomes by mating-type switching accidents.</title>
        <authorList>
            <person name="Gordon J.L."/>
            <person name="Armisen D."/>
            <person name="Proux-Wera E."/>
            <person name="Oheigeartaigh S.S."/>
            <person name="Byrne K.P."/>
            <person name="Wolfe K.H."/>
        </authorList>
    </citation>
    <scope>NUCLEOTIDE SEQUENCE [LARGE SCALE GENOMIC DNA]</scope>
    <source>
        <strain evidence="2">ATCC 24235 / CBS 4417 / NBRC 1672 / NRRL Y-8282 / UCD 70-5</strain>
    </source>
</reference>
<dbReference type="eggNOG" id="ENOG502QR34">
    <property type="taxonomic scope" value="Eukaryota"/>
</dbReference>
<accession>G8C202</accession>
<dbReference type="AlphaFoldDB" id="G8C202"/>
<sequence length="332" mass="37958">MVKTAQLPVYDKKSLPPQETVDLFKTAFFNELYGSETIDELLSQIQTVKTDLYNRDYLSAFENNVKRTAYCCRWSPSRATAYSSLFAHLTEVTDVLTCKDGEDQDVLCIGGGAGGELVAIASLFAPSRSFDSKYRTKRIESEDGDLHGTPTKTTLNLHLVDVANWENVLKRLSDTIEDRWLYQGEMKYFNTTFTNKNILEMSNDEMHISNLNLITLLFTTNEIFTEHKTESVKLFQKFNKSCKKGCYLLIVESAGSYSNITIGSKVFPIHFLVDTILVGKRSAKKDFSGGLGEGSWSLIKENDNIWYRGDTQLDYPMKLENMRIFYRLYRKN</sequence>
<dbReference type="InterPro" id="IPR021463">
    <property type="entry name" value="Methyltransf_34"/>
</dbReference>
<name>G8C202_TETPH</name>
<keyword evidence="2" id="KW-1185">Reference proteome</keyword>
<dbReference type="GO" id="GO:0070475">
    <property type="term" value="P:rRNA base methylation"/>
    <property type="evidence" value="ECO:0007669"/>
    <property type="project" value="EnsemblFungi"/>
</dbReference>
<gene>
    <name evidence="1" type="primary">TPHA0P00220</name>
    <name evidence="1" type="ordered locus">TPHA_0P00220</name>
</gene>
<protein>
    <recommendedName>
        <fullName evidence="3">25S rRNA (Uridine(2843)-N(3))-methyltransferase</fullName>
    </recommendedName>
</protein>
<dbReference type="OrthoDB" id="6419443at2759"/>
<evidence type="ECO:0000313" key="2">
    <source>
        <dbReference type="Proteomes" id="UP000005666"/>
    </source>
</evidence>
<dbReference type="KEGG" id="tpf:TPHA_0P00220"/>
<dbReference type="GO" id="GO:0070042">
    <property type="term" value="F:rRNA (uridine-N3-)-methyltransferase activity"/>
    <property type="evidence" value="ECO:0007669"/>
    <property type="project" value="EnsemblFungi"/>
</dbReference>
<dbReference type="STRING" id="1071381.G8C202"/>
<dbReference type="RefSeq" id="XP_003688614.1">
    <property type="nucleotide sequence ID" value="XM_003688566.1"/>
</dbReference>
<evidence type="ECO:0008006" key="3">
    <source>
        <dbReference type="Google" id="ProtNLM"/>
    </source>
</evidence>
<dbReference type="GO" id="GO:0005737">
    <property type="term" value="C:cytoplasm"/>
    <property type="evidence" value="ECO:0007669"/>
    <property type="project" value="EnsemblFungi"/>
</dbReference>
<dbReference type="Proteomes" id="UP000005666">
    <property type="component" value="Chromosome 16"/>
</dbReference>
<dbReference type="GeneID" id="11530797"/>